<evidence type="ECO:0000256" key="6">
    <source>
        <dbReference type="SAM" id="Phobius"/>
    </source>
</evidence>
<evidence type="ECO:0000313" key="8">
    <source>
        <dbReference type="Proteomes" id="UP001225646"/>
    </source>
</evidence>
<evidence type="ECO:0000256" key="4">
    <source>
        <dbReference type="ARBA" id="ARBA00022989"/>
    </source>
</evidence>
<dbReference type="Proteomes" id="UP001225646">
    <property type="component" value="Unassembled WGS sequence"/>
</dbReference>
<evidence type="ECO:0000256" key="3">
    <source>
        <dbReference type="ARBA" id="ARBA00022692"/>
    </source>
</evidence>
<dbReference type="PANTHER" id="PTHR30238">
    <property type="entry name" value="MEMBRANE BOUND PREDICTED REDOX MODULATOR"/>
    <property type="match status" value="1"/>
</dbReference>
<feature type="transmembrane region" description="Helical" evidence="6">
    <location>
        <begin position="161"/>
        <end position="179"/>
    </location>
</feature>
<dbReference type="InterPro" id="IPR022301">
    <property type="entry name" value="Integral_membrane_YjbE"/>
</dbReference>
<comment type="subcellular location">
    <subcellularLocation>
        <location evidence="1">Membrane</location>
        <topology evidence="1">Multi-pass membrane protein</topology>
    </subcellularLocation>
</comment>
<dbReference type="RefSeq" id="WP_044893503.1">
    <property type="nucleotide sequence ID" value="NZ_JAUSTR010000004.1"/>
</dbReference>
<evidence type="ECO:0000256" key="5">
    <source>
        <dbReference type="ARBA" id="ARBA00023136"/>
    </source>
</evidence>
<keyword evidence="4 6" id="KW-1133">Transmembrane helix</keyword>
<comment type="similarity">
    <text evidence="2">Belongs to the TerC family.</text>
</comment>
<dbReference type="EMBL" id="JAUSTR010000004">
    <property type="protein sequence ID" value="MDQ0162442.1"/>
    <property type="molecule type" value="Genomic_DNA"/>
</dbReference>
<proteinExistence type="inferred from homology"/>
<organism evidence="7 8">
    <name type="scientific">Aeribacillus alveayuensis</name>
    <dbReference type="NCBI Taxonomy" id="279215"/>
    <lineage>
        <taxon>Bacteria</taxon>
        <taxon>Bacillati</taxon>
        <taxon>Bacillota</taxon>
        <taxon>Bacilli</taxon>
        <taxon>Bacillales</taxon>
        <taxon>Bacillaceae</taxon>
        <taxon>Aeribacillus</taxon>
    </lineage>
</organism>
<keyword evidence="3 6" id="KW-0812">Transmembrane</keyword>
<keyword evidence="5 6" id="KW-0472">Membrane</keyword>
<gene>
    <name evidence="7" type="ORF">J2S06_001519</name>
</gene>
<feature type="transmembrane region" description="Helical" evidence="6">
    <location>
        <begin position="42"/>
        <end position="63"/>
    </location>
</feature>
<feature type="transmembrane region" description="Helical" evidence="6">
    <location>
        <begin position="133"/>
        <end position="154"/>
    </location>
</feature>
<dbReference type="InterPro" id="IPR005496">
    <property type="entry name" value="Integral_membrane_TerC"/>
</dbReference>
<feature type="transmembrane region" description="Helical" evidence="6">
    <location>
        <begin position="69"/>
        <end position="87"/>
    </location>
</feature>
<name>A0ABT9VN91_9BACI</name>
<accession>A0ABT9VN91</accession>
<dbReference type="PANTHER" id="PTHR30238:SF4">
    <property type="entry name" value="SLL1022 PROTEIN"/>
    <property type="match status" value="1"/>
</dbReference>
<reference evidence="7 8" key="1">
    <citation type="submission" date="2023-07" db="EMBL/GenBank/DDBJ databases">
        <title>Genomic Encyclopedia of Type Strains, Phase IV (KMG-IV): sequencing the most valuable type-strain genomes for metagenomic binning, comparative biology and taxonomic classification.</title>
        <authorList>
            <person name="Goeker M."/>
        </authorList>
    </citation>
    <scope>NUCLEOTIDE SEQUENCE [LARGE SCALE GENOMIC DNA]</scope>
    <source>
        <strain evidence="7 8">DSM 19092</strain>
    </source>
</reference>
<feature type="transmembrane region" description="Helical" evidence="6">
    <location>
        <begin position="6"/>
        <end position="30"/>
    </location>
</feature>
<keyword evidence="8" id="KW-1185">Reference proteome</keyword>
<dbReference type="Pfam" id="PF03741">
    <property type="entry name" value="TerC"/>
    <property type="match status" value="1"/>
</dbReference>
<comment type="caution">
    <text evidence="7">The sequence shown here is derived from an EMBL/GenBank/DDBJ whole genome shotgun (WGS) entry which is preliminary data.</text>
</comment>
<evidence type="ECO:0000256" key="1">
    <source>
        <dbReference type="ARBA" id="ARBA00004141"/>
    </source>
</evidence>
<protein>
    <submittedName>
        <fullName evidence="7">YjbE family integral membrane protein</fullName>
    </submittedName>
</protein>
<feature type="transmembrane region" description="Helical" evidence="6">
    <location>
        <begin position="194"/>
        <end position="213"/>
    </location>
</feature>
<evidence type="ECO:0000313" key="7">
    <source>
        <dbReference type="EMBL" id="MDQ0162442.1"/>
    </source>
</evidence>
<dbReference type="NCBIfam" id="TIGR03717">
    <property type="entry name" value="R_switched_YjbE"/>
    <property type="match status" value="1"/>
</dbReference>
<sequence>MEHELILSVFMIIGIDLILGGDNAIVIAMACRNLPEKQRSKAIIFGTILAVFCRILLTIMAVYLLQIPFLKLAGGIFLLYIAFSFITGNEDDPSINSYQSLGKAIQTIVLADLVMGFDNVIAIAGAANGHFELVLFGLVISIPIIVWGSHIILLLMNRFPIIIYAGGGILAYTAGKMIAHEKWTQVVFSNHPSLQLTIPYATTIFILFSSLLYRTKYL</sequence>
<evidence type="ECO:0000256" key="2">
    <source>
        <dbReference type="ARBA" id="ARBA00007511"/>
    </source>
</evidence>